<name>A0ABU3VLR7_9RHOB</name>
<keyword evidence="2" id="KW-1185">Reference proteome</keyword>
<organism evidence="1 2">
    <name type="scientific">Sedimentitalea todarodis</name>
    <dbReference type="NCBI Taxonomy" id="1631240"/>
    <lineage>
        <taxon>Bacteria</taxon>
        <taxon>Pseudomonadati</taxon>
        <taxon>Pseudomonadota</taxon>
        <taxon>Alphaproteobacteria</taxon>
        <taxon>Rhodobacterales</taxon>
        <taxon>Paracoccaceae</taxon>
        <taxon>Sedimentitalea</taxon>
    </lineage>
</organism>
<dbReference type="Proteomes" id="UP001255416">
    <property type="component" value="Unassembled WGS sequence"/>
</dbReference>
<evidence type="ECO:0000313" key="1">
    <source>
        <dbReference type="EMBL" id="MDU9007048.1"/>
    </source>
</evidence>
<dbReference type="EMBL" id="JASMWN010000042">
    <property type="protein sequence ID" value="MDU9007048.1"/>
    <property type="molecule type" value="Genomic_DNA"/>
</dbReference>
<comment type="caution">
    <text evidence="1">The sequence shown here is derived from an EMBL/GenBank/DDBJ whole genome shotgun (WGS) entry which is preliminary data.</text>
</comment>
<dbReference type="RefSeq" id="WP_316782612.1">
    <property type="nucleotide sequence ID" value="NZ_JASMWN010000042.1"/>
</dbReference>
<protein>
    <submittedName>
        <fullName evidence="1">Uncharacterized protein</fullName>
    </submittedName>
</protein>
<gene>
    <name evidence="1" type="ORF">QO231_24815</name>
</gene>
<proteinExistence type="predicted"/>
<reference evidence="2" key="1">
    <citation type="submission" date="2023-05" db="EMBL/GenBank/DDBJ databases">
        <title>Sedimentitalea sp. nov. JM2-8.</title>
        <authorList>
            <person name="Huang J."/>
        </authorList>
    </citation>
    <scope>NUCLEOTIDE SEQUENCE [LARGE SCALE GENOMIC DNA]</scope>
    <source>
        <strain evidence="2">KHS03</strain>
    </source>
</reference>
<sequence>MNEKQVVAFSKEHAAYFKALTIRIAKRKSLFDDIGESDLEDLTTALDGPDKVDNLVRAMPKNPPLSDVIKAFGGDFKRLETLVNSTLGGNSDALAVILDAGCNNDPAKLVALAEKLKDGESQKRFKAVVQNGGFAGNPLALAEVLATGCGGKVDEFANFIDGFDDPDDVERLEGIMSGGGLGAAPGALAGLVKSGGATLVKKMGTEFTSGPDRKKLSGLLSKGGLGGENNENPHSLASVLSAFGDDPNKLKNLHDAFGEDDLGDLATIVHALDSGSKADSSKTGERLKKIFDGFDARTVGTDQDKFDRIKTVFFKNITSVGGSRSGPEDAGPAATEKMQQASVMVSLPPQAVAQPGVETCCTDEMASDLLVASGKTLAEIEAMDPAERKSVAAAAVLGANKADDEKNAALRTTQAAALLDGLPSATTAEKDMMSKVVTASYGATLTADAARTLGSKGTAANDEIRAALSEQLEIQTGAKPGSAELLALQAENGDKAKLATTAAAQMAKALSAAKAPVDPRLLSAAAAAARAAQEAAALTVDETDRHAALDAAILLTETIAEASDRLAALVTTRAALSDPDGQAGLAAAREAETAKSALTKLDVPGLGAPAKKVLDDLRDELDETALSAGAAALIGAEITRIQADPDLKKKAEAAAKADAIDDTPEALVSATKVIDDQAKASKVKAETASAALTPMPAPPTIAQIVAACEMGELAMRDGRLAVDDTIRTETLAAAQAAIRAGTAAAKALAKHHMKDARTRLSAEAKIKVTASRGPSDAFVAARGAEIPANGVPPAPGVAAVAANGPALDGITEAREGLSNAAAVRAEGIARDTPAVQTARLDAATAATIAEMPGASPAARLDAVEKDLAAAVALAAAVKQKAIDARTALAGPGPGTGDQILKAVEVTKAAIGAALKVVELTRRVVDAARMLEPDAKAKANAPGAVPADGLLLTRISDLAKDKAKTVKASQTAMAALDADIAQLRVDAKALSDASAPPDQAAITTAAGFVAMVDTEGFRVGGGAVLAQAKDNDDLIRAASTFDVKDPHALAAWVGAADEEADLEHFCGRHARSHHAFEGRDLHDEAEVLAGAMVDLQTGPARTTPDRRLIKQSKFGNKPTTMWPDGVTDVQVRVYISDAITAAGVVLGEPLSDYLWPAPPPYPANPNNYRKTDLAITGSVAPTGPFTVMFAASRGGSAPEIEVGQFAPVGLESFTLLDLKMIRKALG</sequence>
<accession>A0ABU3VLR7</accession>
<evidence type="ECO:0000313" key="2">
    <source>
        <dbReference type="Proteomes" id="UP001255416"/>
    </source>
</evidence>